<dbReference type="EMBL" id="CP157940">
    <property type="protein sequence ID" value="XBS54146.1"/>
    <property type="molecule type" value="Genomic_DNA"/>
</dbReference>
<reference evidence="4" key="1">
    <citation type="submission" date="2024-06" db="EMBL/GenBank/DDBJ databases">
        <title>Lacrimispora cavernae sp. nov., a novel anaerobe isolated from bat guano pile inside a cave.</title>
        <authorList>
            <person name="Miller S.L."/>
            <person name="Lu N."/>
            <person name="King J."/>
            <person name="Sankaranarayanan K."/>
            <person name="Lawson P.A."/>
        </authorList>
    </citation>
    <scope>NUCLEOTIDE SEQUENCE</scope>
    <source>
        <strain evidence="4">BS-2</strain>
    </source>
</reference>
<keyword evidence="3" id="KW-0479">Metal-binding</keyword>
<dbReference type="AlphaFoldDB" id="A0AAU7PP44"/>
<protein>
    <submittedName>
        <fullName evidence="4">Class II fructose-bisphosphate aldolase</fullName>
    </submittedName>
</protein>
<comment type="cofactor">
    <cofactor evidence="3">
        <name>Zn(2+)</name>
        <dbReference type="ChEBI" id="CHEBI:29105"/>
    </cofactor>
    <text evidence="3">Binds 2 Zn(2+) ions per subunit. One is catalytic and the other provides a structural contribution.</text>
</comment>
<feature type="binding site" evidence="3">
    <location>
        <position position="94"/>
    </location>
    <ligand>
        <name>Zn(2+)</name>
        <dbReference type="ChEBI" id="CHEBI:29105"/>
        <label>2</label>
    </ligand>
</feature>
<gene>
    <name evidence="4" type="ORF">ABFV83_20515</name>
</gene>
<dbReference type="GO" id="GO:0008270">
    <property type="term" value="F:zinc ion binding"/>
    <property type="evidence" value="ECO:0007669"/>
    <property type="project" value="InterPro"/>
</dbReference>
<dbReference type="InterPro" id="IPR000771">
    <property type="entry name" value="FBA_II"/>
</dbReference>
<accession>A0AAU7PP44</accession>
<dbReference type="Pfam" id="PF01116">
    <property type="entry name" value="F_bP_aldolase"/>
    <property type="match status" value="1"/>
</dbReference>
<feature type="binding site" evidence="3">
    <location>
        <position position="124"/>
    </location>
    <ligand>
        <name>Zn(2+)</name>
        <dbReference type="ChEBI" id="CHEBI:29105"/>
        <label>2</label>
    </ligand>
</feature>
<dbReference type="Gene3D" id="3.20.20.70">
    <property type="entry name" value="Aldolase class I"/>
    <property type="match status" value="1"/>
</dbReference>
<dbReference type="PIRSF" id="PIRSF001359">
    <property type="entry name" value="F_bP_aldolase_II"/>
    <property type="match status" value="1"/>
</dbReference>
<dbReference type="InterPro" id="IPR050246">
    <property type="entry name" value="Class_II_FBP_aldolase"/>
</dbReference>
<keyword evidence="3" id="KW-0862">Zinc</keyword>
<feature type="binding site" evidence="2">
    <location>
        <position position="169"/>
    </location>
    <ligand>
        <name>dihydroxyacetone phosphate</name>
        <dbReference type="ChEBI" id="CHEBI:57642"/>
    </ligand>
</feature>
<feature type="binding site" evidence="2">
    <location>
        <begin position="197"/>
        <end position="199"/>
    </location>
    <ligand>
        <name>dihydroxyacetone phosphate</name>
        <dbReference type="ChEBI" id="CHEBI:57642"/>
    </ligand>
</feature>
<feature type="active site" description="Proton donor" evidence="1">
    <location>
        <position position="72"/>
    </location>
</feature>
<feature type="binding site" evidence="3">
    <location>
        <position position="196"/>
    </location>
    <ligand>
        <name>Zn(2+)</name>
        <dbReference type="ChEBI" id="CHEBI:29105"/>
        <label>1</label>
        <note>catalytic</note>
    </ligand>
</feature>
<dbReference type="PANTHER" id="PTHR30304:SF0">
    <property type="entry name" value="D-TAGATOSE-1,6-BISPHOSPHATE ALDOLASE SUBUNIT GATY-RELATED"/>
    <property type="match status" value="1"/>
</dbReference>
<dbReference type="GO" id="GO:0005975">
    <property type="term" value="P:carbohydrate metabolic process"/>
    <property type="evidence" value="ECO:0007669"/>
    <property type="project" value="InterPro"/>
</dbReference>
<evidence type="ECO:0000256" key="3">
    <source>
        <dbReference type="PIRSR" id="PIRSR001359-3"/>
    </source>
</evidence>
<organism evidence="4">
    <name type="scientific">Lacrimispora sp. BS-2</name>
    <dbReference type="NCBI Taxonomy" id="3151850"/>
    <lineage>
        <taxon>Bacteria</taxon>
        <taxon>Bacillati</taxon>
        <taxon>Bacillota</taxon>
        <taxon>Clostridia</taxon>
        <taxon>Lachnospirales</taxon>
        <taxon>Lachnospiraceae</taxon>
        <taxon>Lacrimispora</taxon>
    </lineage>
</organism>
<proteinExistence type="predicted"/>
<dbReference type="GO" id="GO:0016832">
    <property type="term" value="F:aldehyde-lyase activity"/>
    <property type="evidence" value="ECO:0007669"/>
    <property type="project" value="InterPro"/>
</dbReference>
<sequence>MISDLQAACLLAFNVWDVNSAKAVVDAAADRKKNIILQTSAGIYSQIDAKETRAFIKSYANKKKISVWLHLDHCKDMKIIEDAIAMEWDSVMIDASDLSIQENIDKTNRVIEMAHKVGVLVEAEVGQIKGIEDNIDIQEHCIASREEIRKFLMEADVDMLAVAFGNAHGIYKGKPKLDYDMIDYVAQLSGIPFVVHGGSGMADGEIKKLSQKENVKKINISTEVKLAYREGIMKSLKDGLLEEEGFQATLVEKTIYEAIYQMVFHKLGIII</sequence>
<dbReference type="PANTHER" id="PTHR30304">
    <property type="entry name" value="D-TAGATOSE-1,6-BISPHOSPHATE ALDOLASE"/>
    <property type="match status" value="1"/>
</dbReference>
<dbReference type="SUPFAM" id="SSF51569">
    <property type="entry name" value="Aldolase"/>
    <property type="match status" value="1"/>
</dbReference>
<dbReference type="InterPro" id="IPR013785">
    <property type="entry name" value="Aldolase_TIM"/>
</dbReference>
<feature type="binding site" evidence="3">
    <location>
        <position position="73"/>
    </location>
    <ligand>
        <name>Zn(2+)</name>
        <dbReference type="ChEBI" id="CHEBI:29105"/>
        <label>1</label>
        <note>catalytic</note>
    </ligand>
</feature>
<feature type="binding site" evidence="2">
    <location>
        <begin position="219"/>
        <end position="222"/>
    </location>
    <ligand>
        <name>dihydroxyacetone phosphate</name>
        <dbReference type="ChEBI" id="CHEBI:57642"/>
    </ligand>
</feature>
<evidence type="ECO:0000313" key="4">
    <source>
        <dbReference type="EMBL" id="XBS54146.1"/>
    </source>
</evidence>
<name>A0AAU7PP44_9FIRM</name>
<feature type="binding site" evidence="3">
    <location>
        <position position="168"/>
    </location>
    <ligand>
        <name>Zn(2+)</name>
        <dbReference type="ChEBI" id="CHEBI:29105"/>
        <label>1</label>
        <note>catalytic</note>
    </ligand>
</feature>
<dbReference type="RefSeq" id="WP_349946596.1">
    <property type="nucleotide sequence ID" value="NZ_CP157940.1"/>
</dbReference>
<evidence type="ECO:0000256" key="2">
    <source>
        <dbReference type="PIRSR" id="PIRSR001359-2"/>
    </source>
</evidence>
<evidence type="ECO:0000256" key="1">
    <source>
        <dbReference type="PIRSR" id="PIRSR001359-1"/>
    </source>
</evidence>